<accession>A0A4Z2J7M1</accession>
<dbReference type="Proteomes" id="UP000314294">
    <property type="component" value="Unassembled WGS sequence"/>
</dbReference>
<organism evidence="2 3">
    <name type="scientific">Liparis tanakae</name>
    <name type="common">Tanaka's snailfish</name>
    <dbReference type="NCBI Taxonomy" id="230148"/>
    <lineage>
        <taxon>Eukaryota</taxon>
        <taxon>Metazoa</taxon>
        <taxon>Chordata</taxon>
        <taxon>Craniata</taxon>
        <taxon>Vertebrata</taxon>
        <taxon>Euteleostomi</taxon>
        <taxon>Actinopterygii</taxon>
        <taxon>Neopterygii</taxon>
        <taxon>Teleostei</taxon>
        <taxon>Neoteleostei</taxon>
        <taxon>Acanthomorphata</taxon>
        <taxon>Eupercaria</taxon>
        <taxon>Perciformes</taxon>
        <taxon>Cottioidei</taxon>
        <taxon>Cottales</taxon>
        <taxon>Liparidae</taxon>
        <taxon>Liparis</taxon>
    </lineage>
</organism>
<dbReference type="AlphaFoldDB" id="A0A4Z2J7M1"/>
<reference evidence="2 3" key="1">
    <citation type="submission" date="2019-03" db="EMBL/GenBank/DDBJ databases">
        <title>First draft genome of Liparis tanakae, snailfish: a comprehensive survey of snailfish specific genes.</title>
        <authorList>
            <person name="Kim W."/>
            <person name="Song I."/>
            <person name="Jeong J.-H."/>
            <person name="Kim D."/>
            <person name="Kim S."/>
            <person name="Ryu S."/>
            <person name="Song J.Y."/>
            <person name="Lee S.K."/>
        </authorList>
    </citation>
    <scope>NUCLEOTIDE SEQUENCE [LARGE SCALE GENOMIC DNA]</scope>
    <source>
        <tissue evidence="2">Muscle</tissue>
    </source>
</reference>
<evidence type="ECO:0000313" key="2">
    <source>
        <dbReference type="EMBL" id="TNN86335.1"/>
    </source>
</evidence>
<name>A0A4Z2J7M1_9TELE</name>
<keyword evidence="3" id="KW-1185">Reference proteome</keyword>
<proteinExistence type="predicted"/>
<feature type="compositionally biased region" description="Polar residues" evidence="1">
    <location>
        <begin position="100"/>
        <end position="119"/>
    </location>
</feature>
<sequence>MLLVATPPEETLTPRDAASSGLTRLADRTRCSPVCGSCCTLISMANNAVREGGRGVNERRDREEGGVGLGMAGGPVLGCVARTTWSGSVLSESGADMQPNDENTTTRPHQLQLSQSVLW</sequence>
<comment type="caution">
    <text evidence="2">The sequence shown here is derived from an EMBL/GenBank/DDBJ whole genome shotgun (WGS) entry which is preliminary data.</text>
</comment>
<feature type="region of interest" description="Disordered" evidence="1">
    <location>
        <begin position="90"/>
        <end position="119"/>
    </location>
</feature>
<dbReference type="EMBL" id="SRLO01000016">
    <property type="protein sequence ID" value="TNN86335.1"/>
    <property type="molecule type" value="Genomic_DNA"/>
</dbReference>
<evidence type="ECO:0000313" key="3">
    <source>
        <dbReference type="Proteomes" id="UP000314294"/>
    </source>
</evidence>
<evidence type="ECO:0000256" key="1">
    <source>
        <dbReference type="SAM" id="MobiDB-lite"/>
    </source>
</evidence>
<gene>
    <name evidence="2" type="ORF">EYF80_003420</name>
</gene>
<protein>
    <submittedName>
        <fullName evidence="2">Uncharacterized protein</fullName>
    </submittedName>
</protein>